<dbReference type="InterPro" id="IPR000719">
    <property type="entry name" value="Prot_kinase_dom"/>
</dbReference>
<keyword evidence="5" id="KW-0597">Phosphoprotein</keyword>
<dbReference type="Gene3D" id="1.10.510.10">
    <property type="entry name" value="Transferase(Phosphotransferase) domain 1"/>
    <property type="match status" value="1"/>
</dbReference>
<evidence type="ECO:0000256" key="2">
    <source>
        <dbReference type="ARBA" id="ARBA00010791"/>
    </source>
</evidence>
<dbReference type="Proteomes" id="UP000054549">
    <property type="component" value="Unassembled WGS sequence"/>
</dbReference>
<keyword evidence="7 12" id="KW-0547">Nucleotide-binding</keyword>
<evidence type="ECO:0000256" key="9">
    <source>
        <dbReference type="ARBA" id="ARBA00022840"/>
    </source>
</evidence>
<dbReference type="GO" id="GO:0005524">
    <property type="term" value="F:ATP binding"/>
    <property type="evidence" value="ECO:0007669"/>
    <property type="project" value="UniProtKB-UniRule"/>
</dbReference>
<dbReference type="FunCoup" id="A0A0C2XJ34">
    <property type="interactions" value="251"/>
</dbReference>
<protein>
    <recommendedName>
        <fullName evidence="3">non-specific serine/threonine protein kinase</fullName>
        <ecNumber evidence="3">2.7.11.1</ecNumber>
    </recommendedName>
</protein>
<sequence>MHKNDPKRVGPWKIGRTIGKGSSGRVRIARHSKTGQHAAVKIVSKNVSLDRLADEIEHKQLALQREIVVMKLINHPNIMRLYDVWETSTELFLILEYVQGGELFEYLCEKGRLPTSEALAYFQQIISAVDYCHQFNIAHRDLKPENILLDLDRNIKIADFGMAAWQKNACDGMLLTSCGSPHYAAPEIIDGKPYNGSAADIWSCGVILYALLSGKLPFDDEDCSALLGKVMVGKYDMPQDVDPLAQDLIKKMLEIDPRRRITMVDIQRHPFYLSKEPNVSQQSMPCLGDIAQPIKSPSSIDPDIFANLRILWHGSSDQEILAALLNEEKNWQKGIYYLLADYRKKDLRDRVKRPDQVVATKIADANNQQRTTVHFSNDASPNTTVLVMNRPSLKTPNIDTARAQDAASLTLTADLERDGAGCEAQSITNRTTRRIQPRMSKRPRDTPRSANQSRIQRYGYDKENARYSDTPALQTVQEPKDLRSRIKVIALSALPKHKPSATPQSLQPTRTWLENVFKFRPTDYLLFSTQDLYTTRNECRRLVMEMGANVVLLDPEGLGTLKCRLDQKQSGVARTIAKFRVEMHLLADAQETGYQASLQVIRESGSEQVFKDIWDRLRRHWTLDSEAVSPYVIPAVSLGGRFEDFRY</sequence>
<comment type="catalytic activity">
    <reaction evidence="11">
        <text>L-seryl-[protein] + ATP = O-phospho-L-seryl-[protein] + ADP + H(+)</text>
        <dbReference type="Rhea" id="RHEA:17989"/>
        <dbReference type="Rhea" id="RHEA-COMP:9863"/>
        <dbReference type="Rhea" id="RHEA-COMP:11604"/>
        <dbReference type="ChEBI" id="CHEBI:15378"/>
        <dbReference type="ChEBI" id="CHEBI:29999"/>
        <dbReference type="ChEBI" id="CHEBI:30616"/>
        <dbReference type="ChEBI" id="CHEBI:83421"/>
        <dbReference type="ChEBI" id="CHEBI:456216"/>
        <dbReference type="EC" id="2.7.11.1"/>
    </reaction>
</comment>
<evidence type="ECO:0000313" key="15">
    <source>
        <dbReference type="EMBL" id="KIL69476.1"/>
    </source>
</evidence>
<dbReference type="FunFam" id="3.30.200.20:FF:000042">
    <property type="entry name" value="Aurora kinase A"/>
    <property type="match status" value="1"/>
</dbReference>
<feature type="domain" description="Protein kinase" evidence="14">
    <location>
        <begin position="12"/>
        <end position="272"/>
    </location>
</feature>
<keyword evidence="8" id="KW-0418">Kinase</keyword>
<comment type="catalytic activity">
    <reaction evidence="10">
        <text>L-threonyl-[protein] + ATP = O-phospho-L-threonyl-[protein] + ADP + H(+)</text>
        <dbReference type="Rhea" id="RHEA:46608"/>
        <dbReference type="Rhea" id="RHEA-COMP:11060"/>
        <dbReference type="Rhea" id="RHEA-COMP:11605"/>
        <dbReference type="ChEBI" id="CHEBI:15378"/>
        <dbReference type="ChEBI" id="CHEBI:30013"/>
        <dbReference type="ChEBI" id="CHEBI:30616"/>
        <dbReference type="ChEBI" id="CHEBI:61977"/>
        <dbReference type="ChEBI" id="CHEBI:456216"/>
        <dbReference type="EC" id="2.7.11.1"/>
    </reaction>
</comment>
<organism evidence="15 16">
    <name type="scientific">Amanita muscaria (strain Koide BX008)</name>
    <dbReference type="NCBI Taxonomy" id="946122"/>
    <lineage>
        <taxon>Eukaryota</taxon>
        <taxon>Fungi</taxon>
        <taxon>Dikarya</taxon>
        <taxon>Basidiomycota</taxon>
        <taxon>Agaricomycotina</taxon>
        <taxon>Agaricomycetes</taxon>
        <taxon>Agaricomycetidae</taxon>
        <taxon>Agaricales</taxon>
        <taxon>Pluteineae</taxon>
        <taxon>Amanitaceae</taxon>
        <taxon>Amanita</taxon>
    </lineage>
</organism>
<dbReference type="SUPFAM" id="SSF56112">
    <property type="entry name" value="Protein kinase-like (PK-like)"/>
    <property type="match status" value="1"/>
</dbReference>
<feature type="region of interest" description="Disordered" evidence="13">
    <location>
        <begin position="424"/>
        <end position="460"/>
    </location>
</feature>
<evidence type="ECO:0000256" key="4">
    <source>
        <dbReference type="ARBA" id="ARBA00022527"/>
    </source>
</evidence>
<keyword evidence="9 12" id="KW-0067">ATP-binding</keyword>
<dbReference type="InterPro" id="IPR008271">
    <property type="entry name" value="Ser/Thr_kinase_AS"/>
</dbReference>
<name>A0A0C2XJ34_AMAMK</name>
<evidence type="ECO:0000259" key="14">
    <source>
        <dbReference type="PROSITE" id="PS50011"/>
    </source>
</evidence>
<dbReference type="GO" id="GO:0005935">
    <property type="term" value="C:cellular bud neck"/>
    <property type="evidence" value="ECO:0007669"/>
    <property type="project" value="UniProtKB-SubCell"/>
</dbReference>
<dbReference type="HOGENOM" id="CLU_009531_2_0_1"/>
<dbReference type="InParanoid" id="A0A0C2XJ34"/>
<evidence type="ECO:0000256" key="11">
    <source>
        <dbReference type="ARBA" id="ARBA00048679"/>
    </source>
</evidence>
<dbReference type="GO" id="GO:0005940">
    <property type="term" value="C:septin ring"/>
    <property type="evidence" value="ECO:0007669"/>
    <property type="project" value="UniProtKB-ARBA"/>
</dbReference>
<dbReference type="PROSITE" id="PS00108">
    <property type="entry name" value="PROTEIN_KINASE_ST"/>
    <property type="match status" value="1"/>
</dbReference>
<dbReference type="InterPro" id="IPR011009">
    <property type="entry name" value="Kinase-like_dom_sf"/>
</dbReference>
<dbReference type="CDD" id="cd14081">
    <property type="entry name" value="STKc_BRSK1_2"/>
    <property type="match status" value="1"/>
</dbReference>
<feature type="compositionally biased region" description="Basic residues" evidence="13">
    <location>
        <begin position="431"/>
        <end position="441"/>
    </location>
</feature>
<keyword evidence="4" id="KW-0723">Serine/threonine-protein kinase</keyword>
<dbReference type="STRING" id="946122.A0A0C2XJ34"/>
<evidence type="ECO:0000256" key="5">
    <source>
        <dbReference type="ARBA" id="ARBA00022553"/>
    </source>
</evidence>
<dbReference type="GO" id="GO:0004674">
    <property type="term" value="F:protein serine/threonine kinase activity"/>
    <property type="evidence" value="ECO:0007669"/>
    <property type="project" value="UniProtKB-KW"/>
</dbReference>
<dbReference type="Pfam" id="PF00069">
    <property type="entry name" value="Pkinase"/>
    <property type="match status" value="1"/>
</dbReference>
<evidence type="ECO:0000256" key="13">
    <source>
        <dbReference type="SAM" id="MobiDB-lite"/>
    </source>
</evidence>
<keyword evidence="6" id="KW-0808">Transferase</keyword>
<accession>A0A0C2XJ34</accession>
<dbReference type="OrthoDB" id="193931at2759"/>
<dbReference type="FunFam" id="1.10.510.10:FF:000394">
    <property type="entry name" value="Serine/threonine-protein kinase HSL1"/>
    <property type="match status" value="1"/>
</dbReference>
<feature type="binding site" evidence="12">
    <location>
        <position position="41"/>
    </location>
    <ligand>
        <name>ATP</name>
        <dbReference type="ChEBI" id="CHEBI:30616"/>
    </ligand>
</feature>
<proteinExistence type="inferred from homology"/>
<evidence type="ECO:0000256" key="6">
    <source>
        <dbReference type="ARBA" id="ARBA00022679"/>
    </source>
</evidence>
<dbReference type="PANTHER" id="PTHR24346">
    <property type="entry name" value="MAP/MICROTUBULE AFFINITY-REGULATING KINASE"/>
    <property type="match status" value="1"/>
</dbReference>
<evidence type="ECO:0000313" key="16">
    <source>
        <dbReference type="Proteomes" id="UP000054549"/>
    </source>
</evidence>
<dbReference type="PROSITE" id="PS50011">
    <property type="entry name" value="PROTEIN_KINASE_DOM"/>
    <property type="match status" value="1"/>
</dbReference>
<dbReference type="EC" id="2.7.11.1" evidence="3"/>
<dbReference type="InterPro" id="IPR017441">
    <property type="entry name" value="Protein_kinase_ATP_BS"/>
</dbReference>
<dbReference type="GO" id="GO:0035556">
    <property type="term" value="P:intracellular signal transduction"/>
    <property type="evidence" value="ECO:0007669"/>
    <property type="project" value="TreeGrafter"/>
</dbReference>
<comment type="subcellular location">
    <subcellularLocation>
        <location evidence="1">Bud neck</location>
    </subcellularLocation>
</comment>
<evidence type="ECO:0000256" key="3">
    <source>
        <dbReference type="ARBA" id="ARBA00012513"/>
    </source>
</evidence>
<dbReference type="EMBL" id="KN818226">
    <property type="protein sequence ID" value="KIL69476.1"/>
    <property type="molecule type" value="Genomic_DNA"/>
</dbReference>
<dbReference type="AlphaFoldDB" id="A0A0C2XJ34"/>
<reference evidence="15 16" key="1">
    <citation type="submission" date="2014-04" db="EMBL/GenBank/DDBJ databases">
        <title>Evolutionary Origins and Diversification of the Mycorrhizal Mutualists.</title>
        <authorList>
            <consortium name="DOE Joint Genome Institute"/>
            <consortium name="Mycorrhizal Genomics Consortium"/>
            <person name="Kohler A."/>
            <person name="Kuo A."/>
            <person name="Nagy L.G."/>
            <person name="Floudas D."/>
            <person name="Copeland A."/>
            <person name="Barry K.W."/>
            <person name="Cichocki N."/>
            <person name="Veneault-Fourrey C."/>
            <person name="LaButti K."/>
            <person name="Lindquist E.A."/>
            <person name="Lipzen A."/>
            <person name="Lundell T."/>
            <person name="Morin E."/>
            <person name="Murat C."/>
            <person name="Riley R."/>
            <person name="Ohm R."/>
            <person name="Sun H."/>
            <person name="Tunlid A."/>
            <person name="Henrissat B."/>
            <person name="Grigoriev I.V."/>
            <person name="Hibbett D.S."/>
            <person name="Martin F."/>
        </authorList>
    </citation>
    <scope>NUCLEOTIDE SEQUENCE [LARGE SCALE GENOMIC DNA]</scope>
    <source>
        <strain evidence="15 16">Koide BX008</strain>
    </source>
</reference>
<evidence type="ECO:0000256" key="10">
    <source>
        <dbReference type="ARBA" id="ARBA00047899"/>
    </source>
</evidence>
<evidence type="ECO:0000256" key="7">
    <source>
        <dbReference type="ARBA" id="ARBA00022741"/>
    </source>
</evidence>
<keyword evidence="16" id="KW-1185">Reference proteome</keyword>
<dbReference type="SMART" id="SM00220">
    <property type="entry name" value="S_TKc"/>
    <property type="match status" value="1"/>
</dbReference>
<evidence type="ECO:0000256" key="8">
    <source>
        <dbReference type="ARBA" id="ARBA00022777"/>
    </source>
</evidence>
<dbReference type="PROSITE" id="PS00107">
    <property type="entry name" value="PROTEIN_KINASE_ATP"/>
    <property type="match status" value="1"/>
</dbReference>
<comment type="similarity">
    <text evidence="2">Belongs to the protein kinase superfamily. CAMK Ser/Thr protein kinase family. NIM1 subfamily.</text>
</comment>
<evidence type="ECO:0000256" key="12">
    <source>
        <dbReference type="PROSITE-ProRule" id="PRU10141"/>
    </source>
</evidence>
<dbReference type="PANTHER" id="PTHR24346:SF110">
    <property type="entry name" value="NON-SPECIFIC SERINE_THREONINE PROTEIN KINASE"/>
    <property type="match status" value="1"/>
</dbReference>
<evidence type="ECO:0000256" key="1">
    <source>
        <dbReference type="ARBA" id="ARBA00004266"/>
    </source>
</evidence>
<gene>
    <name evidence="15" type="ORF">M378DRAFT_69704</name>
</gene>